<dbReference type="GO" id="GO:0015948">
    <property type="term" value="P:methanogenesis"/>
    <property type="evidence" value="ECO:0007669"/>
    <property type="project" value="InterPro"/>
</dbReference>
<dbReference type="RefSeq" id="WP_058694295.1">
    <property type="nucleotide sequence ID" value="NZ_CABJDW020000017.1"/>
</dbReference>
<dbReference type="GO" id="GO:0008168">
    <property type="term" value="F:methyltransferase activity"/>
    <property type="evidence" value="ECO:0007669"/>
    <property type="project" value="UniProtKB-KW"/>
</dbReference>
<evidence type="ECO:0000313" key="4">
    <source>
        <dbReference type="EMBL" id="QCT70642.1"/>
    </source>
</evidence>
<dbReference type="InterPro" id="IPR038601">
    <property type="entry name" value="MttB-like_sf"/>
</dbReference>
<keyword evidence="5" id="KW-1185">Reference proteome</keyword>
<dbReference type="InterPro" id="IPR010426">
    <property type="entry name" value="MTTB_MeTrfase"/>
</dbReference>
<dbReference type="Gene3D" id="3.20.20.480">
    <property type="entry name" value="Trimethylamine methyltransferase-like"/>
    <property type="match status" value="1"/>
</dbReference>
<evidence type="ECO:0008006" key="6">
    <source>
        <dbReference type="Google" id="ProtNLM"/>
    </source>
</evidence>
<proteinExistence type="inferred from homology"/>
<keyword evidence="3" id="KW-0808">Transferase</keyword>
<dbReference type="KEGG" id="emt:CPZ25_004645"/>
<reference evidence="4 5" key="1">
    <citation type="submission" date="2018-05" db="EMBL/GenBank/DDBJ databases">
        <title>Genome comparison of Eubacterium sp.</title>
        <authorList>
            <person name="Feng Y."/>
            <person name="Sanchez-Andrea I."/>
            <person name="Stams A.J.M."/>
            <person name="De Vos W.M."/>
        </authorList>
    </citation>
    <scope>NUCLEOTIDE SEQUENCE [LARGE SCALE GENOMIC DNA]</scope>
    <source>
        <strain evidence="4 5">YI</strain>
    </source>
</reference>
<dbReference type="AlphaFoldDB" id="A0A2A5TA80"/>
<accession>A0A2A5TA80</accession>
<evidence type="ECO:0000256" key="3">
    <source>
        <dbReference type="ARBA" id="ARBA00022679"/>
    </source>
</evidence>
<dbReference type="Proteomes" id="UP000218387">
    <property type="component" value="Chromosome"/>
</dbReference>
<evidence type="ECO:0000313" key="5">
    <source>
        <dbReference type="Proteomes" id="UP000218387"/>
    </source>
</evidence>
<organism evidence="4 5">
    <name type="scientific">Eubacterium maltosivorans</name>
    <dbReference type="NCBI Taxonomy" id="2041044"/>
    <lineage>
        <taxon>Bacteria</taxon>
        <taxon>Bacillati</taxon>
        <taxon>Bacillota</taxon>
        <taxon>Clostridia</taxon>
        <taxon>Eubacteriales</taxon>
        <taxon>Eubacteriaceae</taxon>
        <taxon>Eubacterium</taxon>
    </lineage>
</organism>
<gene>
    <name evidence="4" type="ORF">CPZ25_004645</name>
</gene>
<evidence type="ECO:0000256" key="2">
    <source>
        <dbReference type="ARBA" id="ARBA00022603"/>
    </source>
</evidence>
<protein>
    <recommendedName>
        <fullName evidence="6">Trimethylamine methyltransferase</fullName>
    </recommendedName>
</protein>
<name>A0A2A5TA80_EUBML</name>
<evidence type="ECO:0000256" key="1">
    <source>
        <dbReference type="ARBA" id="ARBA00007137"/>
    </source>
</evidence>
<dbReference type="EMBL" id="CP029487">
    <property type="protein sequence ID" value="QCT70642.1"/>
    <property type="molecule type" value="Genomic_DNA"/>
</dbReference>
<comment type="similarity">
    <text evidence="1">Belongs to the trimethylamine methyltransferase family.</text>
</comment>
<sequence length="478" mass="53723">MKPYERFISKNDIQTIHEESVKILSEIGVKFEHETAIELFKKHGAKVDGDIVFIDEALLSKSLKKVPESFEVNIGEGKTINLGGGSKVRMPAMGNIYISEKGKIRKMDNKDTIDQFKLADTSPVVNVGYLNYLPDLKGFTTEQKMFYLIAMSLKYCNQRNIMLKVDTFHMPENRSVREVTQEGYQLVKRFYGIDGYVALGDINPISPLTYDHDPIEKLLGICAENQPIWICPCAMPMMTAPASVASMVAQTNAEILAGLTLIQLINPGTPVLYGNTSGSTNLRTIQLSIGAPETALVSYATAGLADYYNLPFRTGGGLSDAKDMDMQAGLESMLMIQTTEECNPDLVMHSCGTIGSFNVISFEKFLVDEEIWDYVRRLIKGVDITEKKLCFKELQEAGPRGTFVTGRTPKMYREEFVLPKYLNKDDPNQWQAQGGTPLRDTLHEAVRSRINSYMPPEITKEQNELLMPYLPEIYKERI</sequence>
<dbReference type="Pfam" id="PF06253">
    <property type="entry name" value="MTTB"/>
    <property type="match status" value="1"/>
</dbReference>
<dbReference type="GO" id="GO:0032259">
    <property type="term" value="P:methylation"/>
    <property type="evidence" value="ECO:0007669"/>
    <property type="project" value="UniProtKB-KW"/>
</dbReference>
<keyword evidence="2" id="KW-0489">Methyltransferase</keyword>